<evidence type="ECO:0000313" key="2">
    <source>
        <dbReference type="EMBL" id="KAI5963433.1"/>
    </source>
</evidence>
<dbReference type="GeneID" id="76149305"/>
<comment type="caution">
    <text evidence="2">The sequence shown here is derived from an EMBL/GenBank/DDBJ whole genome shotgun (WGS) entry which is preliminary data.</text>
</comment>
<feature type="region of interest" description="Disordered" evidence="1">
    <location>
        <begin position="29"/>
        <end position="51"/>
    </location>
</feature>
<evidence type="ECO:0000256" key="1">
    <source>
        <dbReference type="SAM" id="MobiDB-lite"/>
    </source>
</evidence>
<evidence type="ECO:0000313" key="3">
    <source>
        <dbReference type="Proteomes" id="UP001204833"/>
    </source>
</evidence>
<accession>A0AAD5G038</accession>
<organism evidence="2 3">
    <name type="scientific">Candida theae</name>
    <dbReference type="NCBI Taxonomy" id="1198502"/>
    <lineage>
        <taxon>Eukaryota</taxon>
        <taxon>Fungi</taxon>
        <taxon>Dikarya</taxon>
        <taxon>Ascomycota</taxon>
        <taxon>Saccharomycotina</taxon>
        <taxon>Pichiomycetes</taxon>
        <taxon>Debaryomycetaceae</taxon>
        <taxon>Candida/Lodderomyces clade</taxon>
        <taxon>Candida</taxon>
    </lineage>
</organism>
<name>A0AAD5G038_9ASCO</name>
<dbReference type="RefSeq" id="XP_051610246.1">
    <property type="nucleotide sequence ID" value="XM_051750431.1"/>
</dbReference>
<dbReference type="Proteomes" id="UP001204833">
    <property type="component" value="Unassembled WGS sequence"/>
</dbReference>
<gene>
    <name evidence="2" type="ORF">KGF57_001246</name>
</gene>
<dbReference type="EMBL" id="JAIHNG010000057">
    <property type="protein sequence ID" value="KAI5963433.1"/>
    <property type="molecule type" value="Genomic_DNA"/>
</dbReference>
<proteinExistence type="predicted"/>
<protein>
    <submittedName>
        <fullName evidence="2">Uncharacterized protein</fullName>
    </submittedName>
</protein>
<keyword evidence="3" id="KW-1185">Reference proteome</keyword>
<sequence>MDMGDSSSVSELTNLKTPSRGAVVCQELAPGLDPGNEVSSGKPPTMAETGHSRFDPMLAKTYILRDIASKKFGIELPFFEATIHSSDILQSFGIEDDYGGSKPAINNTETDKPSVTHHSCEINLEKSIHVLSERLLGINTMTGTISILDSSEIAAGNNGQQTSGTPIPLFDGDSPMSEIGRIIGIDEYLESWDGNQTSYTSPMSTLLRKEAPSSGYFAAKMFSL</sequence>
<dbReference type="AlphaFoldDB" id="A0AAD5G038"/>
<reference evidence="2 3" key="1">
    <citation type="journal article" date="2022" name="DNA Res.">
        <title>Genome analysis of five recently described species of the CUG-Ser clade uncovers Candida theae as a new hybrid lineage with pathogenic potential in the Candida parapsilosis species complex.</title>
        <authorList>
            <person name="Mixao V."/>
            <person name="Del Olmo V."/>
            <person name="Hegedusova E."/>
            <person name="Saus E."/>
            <person name="Pryszcz L."/>
            <person name="Cillingova A."/>
            <person name="Nosek J."/>
            <person name="Gabaldon T."/>
        </authorList>
    </citation>
    <scope>NUCLEOTIDE SEQUENCE [LARGE SCALE GENOMIC DNA]</scope>
    <source>
        <strain evidence="2 3">CBS 12239</strain>
    </source>
</reference>